<dbReference type="GO" id="GO:0006351">
    <property type="term" value="P:DNA-templated transcription"/>
    <property type="evidence" value="ECO:0007669"/>
    <property type="project" value="TreeGrafter"/>
</dbReference>
<dbReference type="AlphaFoldDB" id="A0A939KEC2"/>
<comment type="caution">
    <text evidence="6">The sequence shown here is derived from an EMBL/GenBank/DDBJ whole genome shotgun (WGS) entry which is preliminary data.</text>
</comment>
<dbReference type="Gene3D" id="1.10.10.10">
    <property type="entry name" value="Winged helix-like DNA-binding domain superfamily/Winged helix DNA-binding domain"/>
    <property type="match status" value="1"/>
</dbReference>
<name>A0A939KEC2_9BURK</name>
<dbReference type="PANTHER" id="PTHR30537:SF3">
    <property type="entry name" value="TRANSCRIPTIONAL REGULATORY PROTEIN"/>
    <property type="match status" value="1"/>
</dbReference>
<keyword evidence="2" id="KW-0805">Transcription regulation</keyword>
<comment type="similarity">
    <text evidence="1">Belongs to the LysR transcriptional regulatory family.</text>
</comment>
<dbReference type="InterPro" id="IPR036388">
    <property type="entry name" value="WH-like_DNA-bd_sf"/>
</dbReference>
<dbReference type="Gene3D" id="3.40.190.290">
    <property type="match status" value="1"/>
</dbReference>
<dbReference type="PROSITE" id="PS50931">
    <property type="entry name" value="HTH_LYSR"/>
    <property type="match status" value="1"/>
</dbReference>
<sequence length="309" mass="34696">MTAHQINWDNLRLFLAVVRAQSAQEAARRLGVDHSTITRRLHRLEKELGAQLFERTPSGHVLTTAGHRLLEHVERMESSMVLVGEDIGGDSHTLTGTVRLGATEGFGSFFLAPQLSHFCERHPSIEVELLIMPRFINLSQREADLAVSIEPAQGSGQVCSRLTDYRLRLYASRSYLAQQPPIKHLHDVSAHRFFGYVDDLVFSSALRYLSRIAPDAPMPLRSTSVVAQYHAVREGRGLAVLPCFMATQSPDLVPVLVDEIDLVRTFWIAAPGDRRELARVRALWEFVREAVQCNQPLLMGESPEWQAIS</sequence>
<dbReference type="GO" id="GO:0003700">
    <property type="term" value="F:DNA-binding transcription factor activity"/>
    <property type="evidence" value="ECO:0007669"/>
    <property type="project" value="InterPro"/>
</dbReference>
<dbReference type="FunFam" id="1.10.10.10:FF:000001">
    <property type="entry name" value="LysR family transcriptional regulator"/>
    <property type="match status" value="1"/>
</dbReference>
<accession>A0A939KEC2</accession>
<evidence type="ECO:0000313" key="7">
    <source>
        <dbReference type="Proteomes" id="UP000664731"/>
    </source>
</evidence>
<proteinExistence type="inferred from homology"/>
<protein>
    <submittedName>
        <fullName evidence="6">LysR family transcriptional regulator</fullName>
    </submittedName>
</protein>
<keyword evidence="7" id="KW-1185">Reference proteome</keyword>
<gene>
    <name evidence="6" type="ORF">J1777_12030</name>
</gene>
<dbReference type="Pfam" id="PF00126">
    <property type="entry name" value="HTH_1"/>
    <property type="match status" value="1"/>
</dbReference>
<keyword evidence="4" id="KW-0804">Transcription</keyword>
<evidence type="ECO:0000313" key="6">
    <source>
        <dbReference type="EMBL" id="MBO1250546.1"/>
    </source>
</evidence>
<evidence type="ECO:0000256" key="3">
    <source>
        <dbReference type="ARBA" id="ARBA00023125"/>
    </source>
</evidence>
<feature type="domain" description="HTH lysR-type" evidence="5">
    <location>
        <begin position="6"/>
        <end position="63"/>
    </location>
</feature>
<dbReference type="InterPro" id="IPR005119">
    <property type="entry name" value="LysR_subst-bd"/>
</dbReference>
<organism evidence="6 7">
    <name type="scientific">Comamonas denitrificans</name>
    <dbReference type="NCBI Taxonomy" id="117506"/>
    <lineage>
        <taxon>Bacteria</taxon>
        <taxon>Pseudomonadati</taxon>
        <taxon>Pseudomonadota</taxon>
        <taxon>Betaproteobacteria</taxon>
        <taxon>Burkholderiales</taxon>
        <taxon>Comamonadaceae</taxon>
        <taxon>Comamonas</taxon>
    </lineage>
</organism>
<evidence type="ECO:0000256" key="1">
    <source>
        <dbReference type="ARBA" id="ARBA00009437"/>
    </source>
</evidence>
<dbReference type="SUPFAM" id="SSF53850">
    <property type="entry name" value="Periplasmic binding protein-like II"/>
    <property type="match status" value="1"/>
</dbReference>
<dbReference type="InterPro" id="IPR058163">
    <property type="entry name" value="LysR-type_TF_proteobact-type"/>
</dbReference>
<dbReference type="EMBL" id="JAFNME010000031">
    <property type="protein sequence ID" value="MBO1250546.1"/>
    <property type="molecule type" value="Genomic_DNA"/>
</dbReference>
<dbReference type="Proteomes" id="UP000664731">
    <property type="component" value="Unassembled WGS sequence"/>
</dbReference>
<dbReference type="GO" id="GO:0043565">
    <property type="term" value="F:sequence-specific DNA binding"/>
    <property type="evidence" value="ECO:0007669"/>
    <property type="project" value="TreeGrafter"/>
</dbReference>
<evidence type="ECO:0000256" key="4">
    <source>
        <dbReference type="ARBA" id="ARBA00023163"/>
    </source>
</evidence>
<keyword evidence="3" id="KW-0238">DNA-binding</keyword>
<evidence type="ECO:0000259" key="5">
    <source>
        <dbReference type="PROSITE" id="PS50931"/>
    </source>
</evidence>
<dbReference type="RefSeq" id="WP_207575939.1">
    <property type="nucleotide sequence ID" value="NZ_JAFNME010000031.1"/>
</dbReference>
<reference evidence="6" key="1">
    <citation type="submission" date="2021-03" db="EMBL/GenBank/DDBJ databases">
        <title>Comamonas denitrificans.</title>
        <authorList>
            <person name="Finster K."/>
        </authorList>
    </citation>
    <scope>NUCLEOTIDE SEQUENCE</scope>
    <source>
        <strain evidence="6">MM2021_4</strain>
    </source>
</reference>
<dbReference type="InterPro" id="IPR000847">
    <property type="entry name" value="LysR_HTH_N"/>
</dbReference>
<evidence type="ECO:0000256" key="2">
    <source>
        <dbReference type="ARBA" id="ARBA00023015"/>
    </source>
</evidence>
<dbReference type="InterPro" id="IPR036390">
    <property type="entry name" value="WH_DNA-bd_sf"/>
</dbReference>
<dbReference type="Pfam" id="PF03466">
    <property type="entry name" value="LysR_substrate"/>
    <property type="match status" value="1"/>
</dbReference>
<dbReference type="PANTHER" id="PTHR30537">
    <property type="entry name" value="HTH-TYPE TRANSCRIPTIONAL REGULATOR"/>
    <property type="match status" value="1"/>
</dbReference>
<dbReference type="SUPFAM" id="SSF46785">
    <property type="entry name" value="Winged helix' DNA-binding domain"/>
    <property type="match status" value="1"/>
</dbReference>